<evidence type="ECO:0000313" key="3">
    <source>
        <dbReference type="Proteomes" id="UP001444071"/>
    </source>
</evidence>
<accession>A0ABV0WN84</accession>
<name>A0ABV0WN84_9TELE</name>
<sequence length="104" mass="12285">MFCRFSNWSPDSHHNTSKRSHLLLYYRQDFDEDEGNKMMRFDDETGGSNNEKERFARYGVKSGEQDVIGGCLWDSIKTALTPILFPTLSFFFLFLLSVLHFLFW</sequence>
<dbReference type="Proteomes" id="UP001444071">
    <property type="component" value="Unassembled WGS sequence"/>
</dbReference>
<keyword evidence="3" id="KW-1185">Reference proteome</keyword>
<feature type="transmembrane region" description="Helical" evidence="1">
    <location>
        <begin position="83"/>
        <end position="103"/>
    </location>
</feature>
<keyword evidence="1" id="KW-0472">Membrane</keyword>
<evidence type="ECO:0000313" key="2">
    <source>
        <dbReference type="EMBL" id="MEQ2270960.1"/>
    </source>
</evidence>
<keyword evidence="1" id="KW-0812">Transmembrane</keyword>
<reference evidence="2 3" key="1">
    <citation type="submission" date="2021-06" db="EMBL/GenBank/DDBJ databases">
        <authorList>
            <person name="Palmer J.M."/>
        </authorList>
    </citation>
    <scope>NUCLEOTIDE SEQUENCE [LARGE SCALE GENOMIC DNA]</scope>
    <source>
        <strain evidence="2 3">XR_2019</strain>
        <tissue evidence="2">Muscle</tissue>
    </source>
</reference>
<keyword evidence="1" id="KW-1133">Transmembrane helix</keyword>
<protein>
    <submittedName>
        <fullName evidence="2">Uncharacterized protein</fullName>
    </submittedName>
</protein>
<proteinExistence type="predicted"/>
<comment type="caution">
    <text evidence="2">The sequence shown here is derived from an EMBL/GenBank/DDBJ whole genome shotgun (WGS) entry which is preliminary data.</text>
</comment>
<dbReference type="EMBL" id="JAHRIM010060699">
    <property type="protein sequence ID" value="MEQ2270960.1"/>
    <property type="molecule type" value="Genomic_DNA"/>
</dbReference>
<gene>
    <name evidence="2" type="ORF">XENORESO_018287</name>
</gene>
<evidence type="ECO:0000256" key="1">
    <source>
        <dbReference type="SAM" id="Phobius"/>
    </source>
</evidence>
<organism evidence="2 3">
    <name type="scientific">Xenotaenia resolanae</name>
    <dbReference type="NCBI Taxonomy" id="208358"/>
    <lineage>
        <taxon>Eukaryota</taxon>
        <taxon>Metazoa</taxon>
        <taxon>Chordata</taxon>
        <taxon>Craniata</taxon>
        <taxon>Vertebrata</taxon>
        <taxon>Euteleostomi</taxon>
        <taxon>Actinopterygii</taxon>
        <taxon>Neopterygii</taxon>
        <taxon>Teleostei</taxon>
        <taxon>Neoteleostei</taxon>
        <taxon>Acanthomorphata</taxon>
        <taxon>Ovalentaria</taxon>
        <taxon>Atherinomorphae</taxon>
        <taxon>Cyprinodontiformes</taxon>
        <taxon>Goodeidae</taxon>
        <taxon>Xenotaenia</taxon>
    </lineage>
</organism>